<dbReference type="PANTHER" id="PTHR33449">
    <property type="entry name" value="NUCLEOID-ASSOCIATED PROTEIN YBAB"/>
    <property type="match status" value="1"/>
</dbReference>
<dbReference type="Proteomes" id="UP001595526">
    <property type="component" value="Unassembled WGS sequence"/>
</dbReference>
<dbReference type="RefSeq" id="WP_379025132.1">
    <property type="nucleotide sequence ID" value="NZ_JBHRTA010000038.1"/>
</dbReference>
<dbReference type="PIRSF" id="PIRSF004555">
    <property type="entry name" value="UCP004555"/>
    <property type="match status" value="1"/>
</dbReference>
<comment type="caution">
    <text evidence="4">The sequence shown here is derived from an EMBL/GenBank/DDBJ whole genome shotgun (WGS) entry which is preliminary data.</text>
</comment>
<dbReference type="HAMAP" id="MF_00274">
    <property type="entry name" value="DNA_YbaB_EbfC"/>
    <property type="match status" value="1"/>
</dbReference>
<dbReference type="NCBIfam" id="TIGR00103">
    <property type="entry name" value="DNA_YbaB_EbfC"/>
    <property type="match status" value="1"/>
</dbReference>
<reference evidence="5" key="1">
    <citation type="journal article" date="2019" name="Int. J. Syst. Evol. Microbiol.">
        <title>The Global Catalogue of Microorganisms (GCM) 10K type strain sequencing project: providing services to taxonomists for standard genome sequencing and annotation.</title>
        <authorList>
            <consortium name="The Broad Institute Genomics Platform"/>
            <consortium name="The Broad Institute Genome Sequencing Center for Infectious Disease"/>
            <person name="Wu L."/>
            <person name="Ma J."/>
        </authorList>
    </citation>
    <scope>NUCLEOTIDE SEQUENCE [LARGE SCALE GENOMIC DNA]</scope>
    <source>
        <strain evidence="5">KCTC 52416</strain>
    </source>
</reference>
<comment type="subcellular location">
    <subcellularLocation>
        <location evidence="2">Cytoplasm</location>
        <location evidence="2">Nucleoid</location>
    </subcellularLocation>
</comment>
<comment type="function">
    <text evidence="2">Binds to DNA and alters its conformation. May be involved in regulation of gene expression, nucleoid organization and DNA protection.</text>
</comment>
<sequence>MVYFRRKKKRKMFDKLMEARQRAEEIKKRLDNITVIGEVEGGLIKVIATANKEVTAVSIDQEFLSDAGKEELEELLVVAVNKALKQADNISQTEMQGAAKDMLGGLGGLFGQP</sequence>
<evidence type="ECO:0000313" key="4">
    <source>
        <dbReference type="EMBL" id="MFC3199250.1"/>
    </source>
</evidence>
<keyword evidence="2" id="KW-0963">Cytoplasm</keyword>
<dbReference type="Gene3D" id="3.30.1310.10">
    <property type="entry name" value="Nucleoid-associated protein YbaB-like domain"/>
    <property type="match status" value="1"/>
</dbReference>
<dbReference type="InterPro" id="IPR036894">
    <property type="entry name" value="YbaB-like_sf"/>
</dbReference>
<evidence type="ECO:0000256" key="2">
    <source>
        <dbReference type="HAMAP-Rule" id="MF_00274"/>
    </source>
</evidence>
<protein>
    <recommendedName>
        <fullName evidence="2">Nucleoid-associated protein ACFOET_16620</fullName>
    </recommendedName>
</protein>
<comment type="similarity">
    <text evidence="2">Belongs to the YbaB/EbfC family.</text>
</comment>
<dbReference type="PANTHER" id="PTHR33449:SF1">
    <property type="entry name" value="NUCLEOID-ASSOCIATED PROTEIN YBAB"/>
    <property type="match status" value="1"/>
</dbReference>
<dbReference type="SUPFAM" id="SSF82607">
    <property type="entry name" value="YbaB-like"/>
    <property type="match status" value="1"/>
</dbReference>
<dbReference type="Pfam" id="PF02575">
    <property type="entry name" value="YbaB_DNA_bd"/>
    <property type="match status" value="1"/>
</dbReference>
<dbReference type="InterPro" id="IPR004401">
    <property type="entry name" value="YbaB/EbfC"/>
</dbReference>
<feature type="coiled-coil region" evidence="3">
    <location>
        <begin position="9"/>
        <end position="36"/>
    </location>
</feature>
<evidence type="ECO:0000313" key="5">
    <source>
        <dbReference type="Proteomes" id="UP001595526"/>
    </source>
</evidence>
<proteinExistence type="inferred from homology"/>
<evidence type="ECO:0000256" key="3">
    <source>
        <dbReference type="SAM" id="Coils"/>
    </source>
</evidence>
<keyword evidence="5" id="KW-1185">Reference proteome</keyword>
<accession>A0ABV7JMD1</accession>
<keyword evidence="1 2" id="KW-0238">DNA-binding</keyword>
<evidence type="ECO:0000256" key="1">
    <source>
        <dbReference type="ARBA" id="ARBA00023125"/>
    </source>
</evidence>
<gene>
    <name evidence="4" type="ORF">ACFOET_16620</name>
</gene>
<comment type="subunit">
    <text evidence="2">Homodimer.</text>
</comment>
<organism evidence="4 5">
    <name type="scientific">Parapedobacter deserti</name>
    <dbReference type="NCBI Taxonomy" id="1912957"/>
    <lineage>
        <taxon>Bacteria</taxon>
        <taxon>Pseudomonadati</taxon>
        <taxon>Bacteroidota</taxon>
        <taxon>Sphingobacteriia</taxon>
        <taxon>Sphingobacteriales</taxon>
        <taxon>Sphingobacteriaceae</taxon>
        <taxon>Parapedobacter</taxon>
    </lineage>
</organism>
<keyword evidence="3" id="KW-0175">Coiled coil</keyword>
<dbReference type="EMBL" id="JBHRTA010000038">
    <property type="protein sequence ID" value="MFC3199250.1"/>
    <property type="molecule type" value="Genomic_DNA"/>
</dbReference>
<name>A0ABV7JMD1_9SPHI</name>